<evidence type="ECO:0000313" key="2">
    <source>
        <dbReference type="EMBL" id="KAB8242738.1"/>
    </source>
</evidence>
<gene>
    <name evidence="2" type="ORF">BDV35DRAFT_365054</name>
</gene>
<organism evidence="2">
    <name type="scientific">Aspergillus flavus</name>
    <dbReference type="NCBI Taxonomy" id="5059"/>
    <lineage>
        <taxon>Eukaryota</taxon>
        <taxon>Fungi</taxon>
        <taxon>Dikarya</taxon>
        <taxon>Ascomycota</taxon>
        <taxon>Pezizomycotina</taxon>
        <taxon>Eurotiomycetes</taxon>
        <taxon>Eurotiomycetidae</taxon>
        <taxon>Eurotiales</taxon>
        <taxon>Aspergillaceae</taxon>
        <taxon>Aspergillus</taxon>
        <taxon>Aspergillus subgen. Circumdati</taxon>
    </lineage>
</organism>
<keyword evidence="1" id="KW-0812">Transmembrane</keyword>
<feature type="transmembrane region" description="Helical" evidence="1">
    <location>
        <begin position="45"/>
        <end position="65"/>
    </location>
</feature>
<evidence type="ECO:0000256" key="1">
    <source>
        <dbReference type="SAM" id="Phobius"/>
    </source>
</evidence>
<keyword evidence="1" id="KW-1133">Transmembrane helix</keyword>
<dbReference type="Proteomes" id="UP000325434">
    <property type="component" value="Unassembled WGS sequence"/>
</dbReference>
<dbReference type="AlphaFoldDB" id="A0A5N6GL57"/>
<proteinExistence type="predicted"/>
<dbReference type="EMBL" id="ML734656">
    <property type="protein sequence ID" value="KAB8242738.1"/>
    <property type="molecule type" value="Genomic_DNA"/>
</dbReference>
<accession>A0A5N6GL57</accession>
<reference evidence="2" key="1">
    <citation type="submission" date="2019-04" db="EMBL/GenBank/DDBJ databases">
        <title>Friends and foes A comparative genomics study of 23 Aspergillus species from section Flavi.</title>
        <authorList>
            <consortium name="DOE Joint Genome Institute"/>
            <person name="Kjaerbolling I."/>
            <person name="Vesth T."/>
            <person name="Frisvad J.C."/>
            <person name="Nybo J.L."/>
            <person name="Theobald S."/>
            <person name="Kildgaard S."/>
            <person name="Isbrandt T."/>
            <person name="Kuo A."/>
            <person name="Sato A."/>
            <person name="Lyhne E.K."/>
            <person name="Kogle M.E."/>
            <person name="Wiebenga A."/>
            <person name="Kun R.S."/>
            <person name="Lubbers R.J."/>
            <person name="Makela M.R."/>
            <person name="Barry K."/>
            <person name="Chovatia M."/>
            <person name="Clum A."/>
            <person name="Daum C."/>
            <person name="Haridas S."/>
            <person name="He G."/>
            <person name="LaButti K."/>
            <person name="Lipzen A."/>
            <person name="Mondo S."/>
            <person name="Riley R."/>
            <person name="Salamov A."/>
            <person name="Simmons B.A."/>
            <person name="Magnuson J.K."/>
            <person name="Henrissat B."/>
            <person name="Mortensen U.H."/>
            <person name="Larsen T.O."/>
            <person name="Devries R.P."/>
            <person name="Grigoriev I.V."/>
            <person name="Machida M."/>
            <person name="Baker S.E."/>
            <person name="Andersen M.R."/>
        </authorList>
    </citation>
    <scope>NUCLEOTIDE SEQUENCE [LARGE SCALE GENOMIC DNA]</scope>
    <source>
        <strain evidence="2">CBS 121.62</strain>
    </source>
</reference>
<feature type="transmembrane region" description="Helical" evidence="1">
    <location>
        <begin position="12"/>
        <end position="33"/>
    </location>
</feature>
<name>A0A5N6GL57_ASPFL</name>
<keyword evidence="1" id="KW-0472">Membrane</keyword>
<sequence length="81" mass="9545">MAEAGTPFQLFRFWFAGNCFSTLVRAAVVTSTIRYWYLLRLRSQVSFLWVSQLFSFFLLYDYIFLPSPNIFFCFFSPLSPG</sequence>
<protein>
    <submittedName>
        <fullName evidence="2">Uncharacterized protein</fullName>
    </submittedName>
</protein>